<comment type="caution">
    <text evidence="5">The sequence shown here is derived from an EMBL/GenBank/DDBJ whole genome shotgun (WGS) entry which is preliminary data.</text>
</comment>
<dbReference type="SUPFAM" id="SSF103088">
    <property type="entry name" value="OmpA-like"/>
    <property type="match status" value="1"/>
</dbReference>
<gene>
    <name evidence="5" type="ORF">EFD55_06700</name>
</gene>
<dbReference type="PROSITE" id="PS51123">
    <property type="entry name" value="OMPA_2"/>
    <property type="match status" value="1"/>
</dbReference>
<proteinExistence type="predicted"/>
<feature type="domain" description="OmpA-like" evidence="4">
    <location>
        <begin position="122"/>
        <end position="284"/>
    </location>
</feature>
<dbReference type="GO" id="GO:0016020">
    <property type="term" value="C:membrane"/>
    <property type="evidence" value="ECO:0007669"/>
    <property type="project" value="UniProtKB-UniRule"/>
</dbReference>
<evidence type="ECO:0000313" key="6">
    <source>
        <dbReference type="Proteomes" id="UP000277279"/>
    </source>
</evidence>
<dbReference type="InterPro" id="IPR050330">
    <property type="entry name" value="Bact_OuterMem_StrucFunc"/>
</dbReference>
<evidence type="ECO:0000259" key="4">
    <source>
        <dbReference type="PROSITE" id="PS51123"/>
    </source>
</evidence>
<dbReference type="InterPro" id="IPR036737">
    <property type="entry name" value="OmpA-like_sf"/>
</dbReference>
<dbReference type="Proteomes" id="UP000277279">
    <property type="component" value="Unassembled WGS sequence"/>
</dbReference>
<organism evidence="5 6">
    <name type="scientific">Rhizobium pisi</name>
    <dbReference type="NCBI Taxonomy" id="574561"/>
    <lineage>
        <taxon>Bacteria</taxon>
        <taxon>Pseudomonadati</taxon>
        <taxon>Pseudomonadota</taxon>
        <taxon>Alphaproteobacteria</taxon>
        <taxon>Hyphomicrobiales</taxon>
        <taxon>Rhizobiaceae</taxon>
        <taxon>Rhizobium/Agrobacterium group</taxon>
        <taxon>Rhizobium</taxon>
    </lineage>
</organism>
<feature type="coiled-coil region" evidence="2">
    <location>
        <begin position="50"/>
        <end position="109"/>
    </location>
</feature>
<dbReference type="PANTHER" id="PTHR30329:SF21">
    <property type="entry name" value="LIPOPROTEIN YIAD-RELATED"/>
    <property type="match status" value="1"/>
</dbReference>
<evidence type="ECO:0000256" key="3">
    <source>
        <dbReference type="SAM" id="Phobius"/>
    </source>
</evidence>
<dbReference type="InterPro" id="IPR006665">
    <property type="entry name" value="OmpA-like"/>
</dbReference>
<evidence type="ECO:0000256" key="2">
    <source>
        <dbReference type="SAM" id="Coils"/>
    </source>
</evidence>
<evidence type="ECO:0000313" key="5">
    <source>
        <dbReference type="EMBL" id="RSB81644.1"/>
    </source>
</evidence>
<sequence length="314" mass="35376">MLAFDDAAGRPAVEEEEENYFVSMTDMMVGILFIFIIMLMVFALQFQKQTDESEQQADKSKVQIEEVLEKVRQVSEQLHSLRSEINEELEDLSQSQRERTALLNDLERELKATGLDVQIDRENGVLRLTENAIRFATDKSNLSAQAADNVRKLAAVLARVLPRYTSCVVSSSATDCKQLAPGAAIDTVFIEGHTDRQGSETAAGDSRNWQLSTERAVETYRTLTAFEPSLRALRNPEKKEILSVSGYSSTRPIPGTEMPAQAAENAQQAWEKNRRIDMRFVMQVDPSDRLKDVLRLTDDMEGQIEKLQEAATLR</sequence>
<dbReference type="PANTHER" id="PTHR30329">
    <property type="entry name" value="STATOR ELEMENT OF FLAGELLAR MOTOR COMPLEX"/>
    <property type="match status" value="1"/>
</dbReference>
<protein>
    <recommendedName>
        <fullName evidence="4">OmpA-like domain-containing protein</fullName>
    </recommendedName>
</protein>
<keyword evidence="2" id="KW-0175">Coiled coil</keyword>
<reference evidence="5 6" key="1">
    <citation type="submission" date="2018-11" db="EMBL/GenBank/DDBJ databases">
        <authorList>
            <person name="Huo Y."/>
        </authorList>
    </citation>
    <scope>NUCLEOTIDE SEQUENCE [LARGE SCALE GENOMIC DNA]</scope>
    <source>
        <strain evidence="5 6">DSM 30132</strain>
    </source>
</reference>
<keyword evidence="1 3" id="KW-0472">Membrane</keyword>
<name>A0A3R9C4D5_9HYPH</name>
<accession>A0A3R9C4D5</accession>
<dbReference type="EMBL" id="RJJT01000004">
    <property type="protein sequence ID" value="RSB81644.1"/>
    <property type="molecule type" value="Genomic_DNA"/>
</dbReference>
<feature type="transmembrane region" description="Helical" evidence="3">
    <location>
        <begin position="20"/>
        <end position="44"/>
    </location>
</feature>
<dbReference type="AlphaFoldDB" id="A0A3R9C4D5"/>
<evidence type="ECO:0000256" key="1">
    <source>
        <dbReference type="PROSITE-ProRule" id="PRU00473"/>
    </source>
</evidence>
<keyword evidence="3" id="KW-1133">Transmembrane helix</keyword>
<keyword evidence="3" id="KW-0812">Transmembrane</keyword>
<dbReference type="Gene3D" id="3.30.1330.60">
    <property type="entry name" value="OmpA-like domain"/>
    <property type="match status" value="1"/>
</dbReference>